<evidence type="ECO:0000256" key="1">
    <source>
        <dbReference type="SAM" id="MobiDB-lite"/>
    </source>
</evidence>
<feature type="region of interest" description="Disordered" evidence="1">
    <location>
        <begin position="1"/>
        <end position="42"/>
    </location>
</feature>
<dbReference type="AlphaFoldDB" id="A0AAV2MP47"/>
<evidence type="ECO:0000313" key="2">
    <source>
        <dbReference type="EMBL" id="CAL1615224.1"/>
    </source>
</evidence>
<protein>
    <submittedName>
        <fullName evidence="2">Uncharacterized protein</fullName>
    </submittedName>
</protein>
<proteinExistence type="predicted"/>
<dbReference type="EMBL" id="OZ035831">
    <property type="protein sequence ID" value="CAL1615224.1"/>
    <property type="molecule type" value="Genomic_DNA"/>
</dbReference>
<dbReference type="Proteomes" id="UP001497482">
    <property type="component" value="Chromosome 9"/>
</dbReference>
<keyword evidence="3" id="KW-1185">Reference proteome</keyword>
<reference evidence="2 3" key="1">
    <citation type="submission" date="2024-04" db="EMBL/GenBank/DDBJ databases">
        <authorList>
            <person name="Waldvogel A.-M."/>
            <person name="Schoenle A."/>
        </authorList>
    </citation>
    <scope>NUCLEOTIDE SEQUENCE [LARGE SCALE GENOMIC DNA]</scope>
</reference>
<name>A0AAV2MP47_KNICA</name>
<evidence type="ECO:0000313" key="3">
    <source>
        <dbReference type="Proteomes" id="UP001497482"/>
    </source>
</evidence>
<organism evidence="2 3">
    <name type="scientific">Knipowitschia caucasica</name>
    <name type="common">Caucasian dwarf goby</name>
    <name type="synonym">Pomatoschistus caucasicus</name>
    <dbReference type="NCBI Taxonomy" id="637954"/>
    <lineage>
        <taxon>Eukaryota</taxon>
        <taxon>Metazoa</taxon>
        <taxon>Chordata</taxon>
        <taxon>Craniata</taxon>
        <taxon>Vertebrata</taxon>
        <taxon>Euteleostomi</taxon>
        <taxon>Actinopterygii</taxon>
        <taxon>Neopterygii</taxon>
        <taxon>Teleostei</taxon>
        <taxon>Neoteleostei</taxon>
        <taxon>Acanthomorphata</taxon>
        <taxon>Gobiaria</taxon>
        <taxon>Gobiiformes</taxon>
        <taxon>Gobioidei</taxon>
        <taxon>Gobiidae</taxon>
        <taxon>Gobiinae</taxon>
        <taxon>Knipowitschia</taxon>
    </lineage>
</organism>
<feature type="compositionally biased region" description="Polar residues" evidence="1">
    <location>
        <begin position="29"/>
        <end position="42"/>
    </location>
</feature>
<feature type="region of interest" description="Disordered" evidence="1">
    <location>
        <begin position="61"/>
        <end position="81"/>
    </location>
</feature>
<feature type="compositionally biased region" description="Basic and acidic residues" evidence="1">
    <location>
        <begin position="1"/>
        <end position="21"/>
    </location>
</feature>
<accession>A0AAV2MP47</accession>
<gene>
    <name evidence="2" type="ORF">KC01_LOCUS41214</name>
</gene>
<sequence length="81" mass="9343">MKATAEQEVRRSSRREAEAHDPGVMSPLKKTSPQVLQPRTQTETQMCDGWLSCCTSIIRAPVTPHVSSQEPNRSWWKHRLW</sequence>